<dbReference type="Pfam" id="PF22562">
    <property type="entry name" value="UBA_7"/>
    <property type="match status" value="1"/>
</dbReference>
<dbReference type="SUPFAM" id="SSF46934">
    <property type="entry name" value="UBA-like"/>
    <property type="match status" value="1"/>
</dbReference>
<dbReference type="Gene3D" id="3.40.30.10">
    <property type="entry name" value="Glutaredoxin"/>
    <property type="match status" value="1"/>
</dbReference>
<dbReference type="SUPFAM" id="SSF52833">
    <property type="entry name" value="Thioredoxin-like"/>
    <property type="match status" value="1"/>
</dbReference>
<dbReference type="PANTHER" id="PTHR46713:SF1">
    <property type="entry name" value="F13M7.16 PROTEIN"/>
    <property type="match status" value="1"/>
</dbReference>
<sequence>MVQEITSGAELRRMVGSGRLVVIDFTASWCGPCRMAAPQFEAMARRYPDVVFAKVVEDNSKDIIASEGIQAFPTFRVYLNSQMLEEFRGANMGALEAAVQRHQASAGPVSFSGSGFSLGGGGPGPSSAEAAAEEARIARLRRLGIDPSAPAPTAAASKPAAVAPAAKAPASGAMASSPDPMDTASTGDDTGAEDSGRTAADLDKEDAEDEALLASMIKKVAAGSSSGEAGAGGEGTAEGGAMQMVEPPVDQALLQSLLEFEFPELRAKKALLAVNNSSVDAAIQWITDHQEDADIDAPIALVPQLDMSALPGAGPPKKKITLEELKARIAARRAERNEMEKKEEVQREKLRRESGKSIIKTNEELQRLQRQREFAAMRKEKEAQKAERERLRMEIAKDKAERASRGGYLPGRLDADGYNPSGLQGAYGASVAGGEDTSEGGVGTGTTVEKVPRAVGSGKGEEAMAPGTTSMESVEKAIGLMKRQRIADGGGMALKTLIAYVKNIAGTAGEEKFRSINLENKAFKSRVAPVLGGSSLLKAIGFTKDDVEGRWFLAPEHVDVAFLGEVKGKLEAALIEYASEI</sequence>
<dbReference type="InterPro" id="IPR013766">
    <property type="entry name" value="Thioredoxin_domain"/>
</dbReference>
<feature type="domain" description="Thioredoxin" evidence="4">
    <location>
        <begin position="1"/>
        <end position="104"/>
    </location>
</feature>
<dbReference type="InterPro" id="IPR036339">
    <property type="entry name" value="PUB-like_dom_sf"/>
</dbReference>
<evidence type="ECO:0000256" key="1">
    <source>
        <dbReference type="SAM" id="Coils"/>
    </source>
</evidence>
<dbReference type="InterPro" id="IPR009060">
    <property type="entry name" value="UBA-like_sf"/>
</dbReference>
<keyword evidence="1" id="KW-0175">Coiled coil</keyword>
<evidence type="ECO:0000313" key="6">
    <source>
        <dbReference type="Proteomes" id="UP000355283"/>
    </source>
</evidence>
<dbReference type="Gene3D" id="1.20.58.2190">
    <property type="match status" value="1"/>
</dbReference>
<dbReference type="InterPro" id="IPR036249">
    <property type="entry name" value="Thioredoxin-like_sf"/>
</dbReference>
<proteinExistence type="predicted"/>
<dbReference type="InterPro" id="IPR015940">
    <property type="entry name" value="UBA"/>
</dbReference>
<dbReference type="Proteomes" id="UP000355283">
    <property type="component" value="Unassembled WGS sequence"/>
</dbReference>
<dbReference type="CDD" id="cd09212">
    <property type="entry name" value="PUB"/>
    <property type="match status" value="1"/>
</dbReference>
<name>A0A4D9D704_9STRA</name>
<organism evidence="5 6">
    <name type="scientific">Nannochloropsis salina CCMP1776</name>
    <dbReference type="NCBI Taxonomy" id="1027361"/>
    <lineage>
        <taxon>Eukaryota</taxon>
        <taxon>Sar</taxon>
        <taxon>Stramenopiles</taxon>
        <taxon>Ochrophyta</taxon>
        <taxon>Eustigmatophyceae</taxon>
        <taxon>Eustigmatales</taxon>
        <taxon>Monodopsidaceae</taxon>
        <taxon>Microchloropsis</taxon>
        <taxon>Microchloropsis salina</taxon>
    </lineage>
</organism>
<dbReference type="AlphaFoldDB" id="A0A4D9D704"/>
<dbReference type="Pfam" id="PF00085">
    <property type="entry name" value="Thioredoxin"/>
    <property type="match status" value="1"/>
</dbReference>
<feature type="compositionally biased region" description="Low complexity" evidence="2">
    <location>
        <begin position="167"/>
        <end position="180"/>
    </location>
</feature>
<dbReference type="Pfam" id="PF09409">
    <property type="entry name" value="PUB"/>
    <property type="match status" value="1"/>
</dbReference>
<keyword evidence="6" id="KW-1185">Reference proteome</keyword>
<evidence type="ECO:0008006" key="7">
    <source>
        <dbReference type="Google" id="ProtNLM"/>
    </source>
</evidence>
<dbReference type="EMBL" id="SDOX01000006">
    <property type="protein sequence ID" value="TFJ87156.1"/>
    <property type="molecule type" value="Genomic_DNA"/>
</dbReference>
<comment type="caution">
    <text evidence="5">The sequence shown here is derived from an EMBL/GenBank/DDBJ whole genome shotgun (WGS) entry which is preliminary data.</text>
</comment>
<evidence type="ECO:0000313" key="5">
    <source>
        <dbReference type="EMBL" id="TFJ87156.1"/>
    </source>
</evidence>
<dbReference type="SUPFAM" id="SSF143503">
    <property type="entry name" value="PUG domain-like"/>
    <property type="match status" value="1"/>
</dbReference>
<feature type="region of interest" description="Disordered" evidence="2">
    <location>
        <begin position="167"/>
        <end position="205"/>
    </location>
</feature>
<accession>A0A4D9D704</accession>
<reference evidence="5 6" key="1">
    <citation type="submission" date="2019-01" db="EMBL/GenBank/DDBJ databases">
        <title>Nuclear Genome Assembly of the Microalgal Biofuel strain Nannochloropsis salina CCMP1776.</title>
        <authorList>
            <person name="Hovde B."/>
        </authorList>
    </citation>
    <scope>NUCLEOTIDE SEQUENCE [LARGE SCALE GENOMIC DNA]</scope>
    <source>
        <strain evidence="5 6">CCMP1776</strain>
    </source>
</reference>
<feature type="coiled-coil region" evidence="1">
    <location>
        <begin position="322"/>
        <end position="403"/>
    </location>
</feature>
<dbReference type="Gene3D" id="1.10.8.10">
    <property type="entry name" value="DNA helicase RuvA subunit, C-terminal domain"/>
    <property type="match status" value="1"/>
</dbReference>
<evidence type="ECO:0000259" key="4">
    <source>
        <dbReference type="PROSITE" id="PS51352"/>
    </source>
</evidence>
<protein>
    <recommendedName>
        <fullName evidence="7">Thioredoxin domain-containing protein</fullName>
    </recommendedName>
</protein>
<dbReference type="OrthoDB" id="2121326at2759"/>
<feature type="domain" description="UBA" evidence="3">
    <location>
        <begin position="248"/>
        <end position="289"/>
    </location>
</feature>
<evidence type="ECO:0000256" key="2">
    <source>
        <dbReference type="SAM" id="MobiDB-lite"/>
    </source>
</evidence>
<gene>
    <name evidence="5" type="ORF">NSK_001488</name>
</gene>
<dbReference type="InterPro" id="IPR018997">
    <property type="entry name" value="PUB_domain"/>
</dbReference>
<dbReference type="CDD" id="cd02947">
    <property type="entry name" value="TRX_family"/>
    <property type="match status" value="1"/>
</dbReference>
<dbReference type="PANTHER" id="PTHR46713">
    <property type="entry name" value="F13M7.16 PROTEIN"/>
    <property type="match status" value="1"/>
</dbReference>
<dbReference type="PROSITE" id="PS51352">
    <property type="entry name" value="THIOREDOXIN_2"/>
    <property type="match status" value="1"/>
</dbReference>
<dbReference type="PROSITE" id="PS50030">
    <property type="entry name" value="UBA"/>
    <property type="match status" value="1"/>
</dbReference>
<evidence type="ECO:0000259" key="3">
    <source>
        <dbReference type="PROSITE" id="PS50030"/>
    </source>
</evidence>